<protein>
    <submittedName>
        <fullName evidence="1">Uncharacterized protein</fullName>
    </submittedName>
</protein>
<proteinExistence type="predicted"/>
<keyword evidence="2" id="KW-1185">Reference proteome</keyword>
<name>A0ACB9EFW9_ARCLA</name>
<dbReference type="Proteomes" id="UP001055879">
    <property type="component" value="Linkage Group LG02"/>
</dbReference>
<accession>A0ACB9EFW9</accession>
<evidence type="ECO:0000313" key="1">
    <source>
        <dbReference type="EMBL" id="KAI3757565.1"/>
    </source>
</evidence>
<reference evidence="2" key="1">
    <citation type="journal article" date="2022" name="Mol. Ecol. Resour.">
        <title>The genomes of chicory, endive, great burdock and yacon provide insights into Asteraceae palaeo-polyploidization history and plant inulin production.</title>
        <authorList>
            <person name="Fan W."/>
            <person name="Wang S."/>
            <person name="Wang H."/>
            <person name="Wang A."/>
            <person name="Jiang F."/>
            <person name="Liu H."/>
            <person name="Zhao H."/>
            <person name="Xu D."/>
            <person name="Zhang Y."/>
        </authorList>
    </citation>
    <scope>NUCLEOTIDE SEQUENCE [LARGE SCALE GENOMIC DNA]</scope>
    <source>
        <strain evidence="2">cv. Niubang</strain>
    </source>
</reference>
<sequence length="359" mass="39598">MVWIKVGDLFYRISVLEEDAIPWIGLEEVDAYSEEEEEESLAPSEWSEGDENEEDWYVEESIFENGQNGTDNNDRKAGSGDMVETPAGLKSGKNGKQTATSPVTEREDQQSQGGGKAKKNIEETSDSSKVHTNLNAAKSREAACEEGLEGERITKSDQVKEGGPILESGLKHKNGSKVVVRNTESKRQQSTSGGKEEGAGPKENGGFQVLGKEIKNMNQQGSNNLEREVELNESRESKTENELSIRVERKKTIMTKEKERDCVSRSTPIIEITKPKKMEGMGLGRGKVSSSVMGHELLSGCLGICVTVCQWVGTTPIRGIGFEQRSHAEMIEGTERLSESVNRLRTSRLSRFAVIAKVR</sequence>
<comment type="caution">
    <text evidence="1">The sequence shown here is derived from an EMBL/GenBank/DDBJ whole genome shotgun (WGS) entry which is preliminary data.</text>
</comment>
<organism evidence="1 2">
    <name type="scientific">Arctium lappa</name>
    <name type="common">Greater burdock</name>
    <name type="synonym">Lappa major</name>
    <dbReference type="NCBI Taxonomy" id="4217"/>
    <lineage>
        <taxon>Eukaryota</taxon>
        <taxon>Viridiplantae</taxon>
        <taxon>Streptophyta</taxon>
        <taxon>Embryophyta</taxon>
        <taxon>Tracheophyta</taxon>
        <taxon>Spermatophyta</taxon>
        <taxon>Magnoliopsida</taxon>
        <taxon>eudicotyledons</taxon>
        <taxon>Gunneridae</taxon>
        <taxon>Pentapetalae</taxon>
        <taxon>asterids</taxon>
        <taxon>campanulids</taxon>
        <taxon>Asterales</taxon>
        <taxon>Asteraceae</taxon>
        <taxon>Carduoideae</taxon>
        <taxon>Cardueae</taxon>
        <taxon>Arctiinae</taxon>
        <taxon>Arctium</taxon>
    </lineage>
</organism>
<reference evidence="1 2" key="2">
    <citation type="journal article" date="2022" name="Mol. Ecol. Resour.">
        <title>The genomes of chicory, endive, great burdock and yacon provide insights into Asteraceae paleo-polyploidization history and plant inulin production.</title>
        <authorList>
            <person name="Fan W."/>
            <person name="Wang S."/>
            <person name="Wang H."/>
            <person name="Wang A."/>
            <person name="Jiang F."/>
            <person name="Liu H."/>
            <person name="Zhao H."/>
            <person name="Xu D."/>
            <person name="Zhang Y."/>
        </authorList>
    </citation>
    <scope>NUCLEOTIDE SEQUENCE [LARGE SCALE GENOMIC DNA]</scope>
    <source>
        <strain evidence="2">cv. Niubang</strain>
    </source>
</reference>
<dbReference type="EMBL" id="CM042048">
    <property type="protein sequence ID" value="KAI3757565.1"/>
    <property type="molecule type" value="Genomic_DNA"/>
</dbReference>
<gene>
    <name evidence="1" type="ORF">L6452_05106</name>
</gene>
<evidence type="ECO:0000313" key="2">
    <source>
        <dbReference type="Proteomes" id="UP001055879"/>
    </source>
</evidence>